<proteinExistence type="inferred from homology"/>
<dbReference type="Pfam" id="PF01209">
    <property type="entry name" value="Ubie_methyltran"/>
    <property type="match status" value="1"/>
</dbReference>
<keyword evidence="2 6" id="KW-0489">Methyltransferase</keyword>
<dbReference type="NCBIfam" id="NF001240">
    <property type="entry name" value="PRK00216.1-1"/>
    <property type="match status" value="1"/>
</dbReference>
<dbReference type="PROSITE" id="PS51608">
    <property type="entry name" value="SAM_MT_UBIE"/>
    <property type="match status" value="1"/>
</dbReference>
<dbReference type="GO" id="GO:0043770">
    <property type="term" value="F:demethylmenaquinone methyltransferase activity"/>
    <property type="evidence" value="ECO:0007669"/>
    <property type="project" value="UniProtKB-UniRule"/>
</dbReference>
<dbReference type="NCBIfam" id="TIGR01934">
    <property type="entry name" value="MenG_MenH_UbiE"/>
    <property type="match status" value="1"/>
</dbReference>
<organism evidence="7 8">
    <name type="scientific">Bordetella bronchiseptica 253</name>
    <dbReference type="NCBI Taxonomy" id="568707"/>
    <lineage>
        <taxon>Bacteria</taxon>
        <taxon>Pseudomonadati</taxon>
        <taxon>Pseudomonadota</taxon>
        <taxon>Betaproteobacteria</taxon>
        <taxon>Burkholderiales</taxon>
        <taxon>Alcaligenaceae</taxon>
        <taxon>Bordetella</taxon>
    </lineage>
</organism>
<dbReference type="UniPathway" id="UPA00232"/>
<comment type="caution">
    <text evidence="6">Lacks conserved residue(s) required for the propagation of feature annotation.</text>
</comment>
<gene>
    <name evidence="6 7" type="primary">ubiE</name>
    <name evidence="7" type="ORF">BN112_3954</name>
</gene>
<dbReference type="RefSeq" id="WP_003815111.1">
    <property type="nucleotide sequence ID" value="NC_019382.1"/>
</dbReference>
<dbReference type="UniPathway" id="UPA00079">
    <property type="reaction ID" value="UER00169"/>
</dbReference>
<protein>
    <recommendedName>
        <fullName evidence="6">Ubiquinone/menaquinone biosynthesis C-methyltransferase UbiE</fullName>
        <ecNumber evidence="6">2.1.1.163</ecNumber>
        <ecNumber evidence="6">2.1.1.201</ecNumber>
    </recommendedName>
    <alternativeName>
        <fullName evidence="6">2-methoxy-6-polyprenyl-1,4-benzoquinol methylase</fullName>
    </alternativeName>
    <alternativeName>
        <fullName evidence="6">Demethylmenaquinone methyltransferase</fullName>
    </alternativeName>
</protein>
<evidence type="ECO:0000256" key="2">
    <source>
        <dbReference type="ARBA" id="ARBA00022603"/>
    </source>
</evidence>
<evidence type="ECO:0000256" key="3">
    <source>
        <dbReference type="ARBA" id="ARBA00022679"/>
    </source>
</evidence>
<evidence type="ECO:0000313" key="7">
    <source>
        <dbReference type="EMBL" id="CCJ55868.1"/>
    </source>
</evidence>
<comment type="similarity">
    <text evidence="6">Belongs to the class I-like SAM-binding methyltransferase superfamily. MenG/UbiE family.</text>
</comment>
<dbReference type="Gene3D" id="3.40.50.150">
    <property type="entry name" value="Vaccinia Virus protein VP39"/>
    <property type="match status" value="1"/>
</dbReference>
<dbReference type="HOGENOM" id="CLU_037990_0_0_4"/>
<dbReference type="PROSITE" id="PS01184">
    <property type="entry name" value="UBIE_2"/>
    <property type="match status" value="1"/>
</dbReference>
<dbReference type="SUPFAM" id="SSF53335">
    <property type="entry name" value="S-adenosyl-L-methionine-dependent methyltransferases"/>
    <property type="match status" value="1"/>
</dbReference>
<keyword evidence="3 6" id="KW-0808">Transferase</keyword>
<sequence length="258" mass="28477">MQTPHSQPESAPQGEQSTHFGFQSVPEADKARKVAEVFHSVASRYDVMNDLMSAGLHRVWKAFTIGRAAVRPGMKVLDIAGGTGDLARAFAKRAGPSGEVWLTDINESMLRVGRDRLTDSGLLVPTAVCDAERLPFPSQYFDRVSVAFGLRNMTHKDRALAEMTRVLKPGGKLLVLEFSRVAKPLAPAYDWYSFNVLPWMGKKVANDEASYRYLAESIRMHPDQETLAGMLRDAGLDRVQYFNLTAGVAALHEGVRLG</sequence>
<evidence type="ECO:0000256" key="6">
    <source>
        <dbReference type="HAMAP-Rule" id="MF_01813"/>
    </source>
</evidence>
<keyword evidence="7" id="KW-0830">Ubiquinone</keyword>
<accession>A0A0C6PB61</accession>
<evidence type="ECO:0000313" key="8">
    <source>
        <dbReference type="Proteomes" id="UP000007564"/>
    </source>
</evidence>
<keyword evidence="1 6" id="KW-0474">Menaquinone biosynthesis</keyword>
<dbReference type="EMBL" id="HE965806">
    <property type="protein sequence ID" value="CCJ55868.1"/>
    <property type="molecule type" value="Genomic_DNA"/>
</dbReference>
<dbReference type="InterPro" id="IPR004033">
    <property type="entry name" value="UbiE/COQ5_MeTrFase"/>
</dbReference>
<dbReference type="OrthoDB" id="9808140at2"/>
<evidence type="ECO:0000256" key="4">
    <source>
        <dbReference type="ARBA" id="ARBA00022688"/>
    </source>
</evidence>
<dbReference type="PANTHER" id="PTHR43591:SF24">
    <property type="entry name" value="2-METHOXY-6-POLYPRENYL-1,4-BENZOQUINOL METHYLASE, MITOCHONDRIAL"/>
    <property type="match status" value="1"/>
</dbReference>
<comment type="function">
    <text evidence="6">Methyltransferase required for the conversion of demethylmenaquinol (DMKH2) to menaquinol (MKH2) and the conversion of 2-polyprenyl-6-methoxy-1,4-benzoquinol (DDMQH2) to 2-polyprenyl-3-methyl-6-methoxy-1,4-benzoquinol (DMQH2).</text>
</comment>
<dbReference type="PROSITE" id="PS01183">
    <property type="entry name" value="UBIE_1"/>
    <property type="match status" value="1"/>
</dbReference>
<dbReference type="EC" id="2.1.1.163" evidence="6"/>
<dbReference type="GO" id="GO:0009060">
    <property type="term" value="P:aerobic respiration"/>
    <property type="evidence" value="ECO:0007669"/>
    <property type="project" value="UniProtKB-UniRule"/>
</dbReference>
<dbReference type="GO" id="GO:0032259">
    <property type="term" value="P:methylation"/>
    <property type="evidence" value="ECO:0007669"/>
    <property type="project" value="UniProtKB-KW"/>
</dbReference>
<dbReference type="InterPro" id="IPR023576">
    <property type="entry name" value="UbiE/COQ5_MeTrFase_CS"/>
</dbReference>
<comment type="catalytic activity">
    <reaction evidence="6">
        <text>a 2-demethylmenaquinol + S-adenosyl-L-methionine = a menaquinol + S-adenosyl-L-homocysteine + H(+)</text>
        <dbReference type="Rhea" id="RHEA:42640"/>
        <dbReference type="Rhea" id="RHEA-COMP:9539"/>
        <dbReference type="Rhea" id="RHEA-COMP:9563"/>
        <dbReference type="ChEBI" id="CHEBI:15378"/>
        <dbReference type="ChEBI" id="CHEBI:18151"/>
        <dbReference type="ChEBI" id="CHEBI:55437"/>
        <dbReference type="ChEBI" id="CHEBI:57856"/>
        <dbReference type="ChEBI" id="CHEBI:59789"/>
        <dbReference type="EC" id="2.1.1.163"/>
    </reaction>
</comment>
<dbReference type="GO" id="GO:0009234">
    <property type="term" value="P:menaquinone biosynthetic process"/>
    <property type="evidence" value="ECO:0007669"/>
    <property type="project" value="UniProtKB-UniRule"/>
</dbReference>
<dbReference type="KEGG" id="bbh:BN112_3954"/>
<feature type="binding site" evidence="6">
    <location>
        <position position="83"/>
    </location>
    <ligand>
        <name>S-adenosyl-L-methionine</name>
        <dbReference type="ChEBI" id="CHEBI:59789"/>
    </ligand>
</feature>
<feature type="binding site" evidence="6">
    <location>
        <position position="104"/>
    </location>
    <ligand>
        <name>S-adenosyl-L-methionine</name>
        <dbReference type="ChEBI" id="CHEBI:59789"/>
    </ligand>
</feature>
<comment type="pathway">
    <text evidence="6">Quinol/quinone metabolism; menaquinone biosynthesis; menaquinol from 1,4-dihydroxy-2-naphthoate: step 2/2.</text>
</comment>
<dbReference type="CDD" id="cd02440">
    <property type="entry name" value="AdoMet_MTases"/>
    <property type="match status" value="1"/>
</dbReference>
<keyword evidence="5 6" id="KW-0949">S-adenosyl-L-methionine</keyword>
<dbReference type="EC" id="2.1.1.201" evidence="6"/>
<dbReference type="AlphaFoldDB" id="A0A0C6PB61"/>
<dbReference type="InterPro" id="IPR029063">
    <property type="entry name" value="SAM-dependent_MTases_sf"/>
</dbReference>
<evidence type="ECO:0000256" key="1">
    <source>
        <dbReference type="ARBA" id="ARBA00022428"/>
    </source>
</evidence>
<dbReference type="GO" id="GO:0008425">
    <property type="term" value="F:2-methoxy-6-polyprenyl-1,4-benzoquinol methyltransferase activity"/>
    <property type="evidence" value="ECO:0007669"/>
    <property type="project" value="UniProtKB-UniRule"/>
</dbReference>
<dbReference type="GeneID" id="69603581"/>
<comment type="pathway">
    <text evidence="6">Cofactor biosynthesis; ubiquinone biosynthesis.</text>
</comment>
<feature type="binding site" evidence="6">
    <location>
        <begin position="130"/>
        <end position="131"/>
    </location>
    <ligand>
        <name>S-adenosyl-L-methionine</name>
        <dbReference type="ChEBI" id="CHEBI:59789"/>
    </ligand>
</feature>
<dbReference type="Proteomes" id="UP000007564">
    <property type="component" value="Chromosome"/>
</dbReference>
<dbReference type="HAMAP" id="MF_01813">
    <property type="entry name" value="MenG_UbiE_methyltr"/>
    <property type="match status" value="1"/>
</dbReference>
<name>A0A0C6PB61_BORBO</name>
<dbReference type="PANTHER" id="PTHR43591">
    <property type="entry name" value="METHYLTRANSFERASE"/>
    <property type="match status" value="1"/>
</dbReference>
<evidence type="ECO:0000256" key="5">
    <source>
        <dbReference type="ARBA" id="ARBA00022691"/>
    </source>
</evidence>
<dbReference type="GeneID" id="93205794"/>
<reference evidence="7 8" key="1">
    <citation type="journal article" date="2012" name="BMC Genomics">
        <title>Comparative genomics of the classical Bordetella subspecies: the evolution and exchange of virulence-associated diversity amongst closely related pathogens.</title>
        <authorList>
            <person name="Park J."/>
            <person name="Zhang Y."/>
            <person name="Buboltz A.M."/>
            <person name="Zhang X."/>
            <person name="Schuster S.C."/>
            <person name="Ahuja U."/>
            <person name="Liu M."/>
            <person name="Miller J.F."/>
            <person name="Sebaihia M."/>
            <person name="Bentley S.D."/>
            <person name="Parkhill J."/>
            <person name="Harvill E.T."/>
        </authorList>
    </citation>
    <scope>NUCLEOTIDE SEQUENCE [LARGE SCALE GENOMIC DNA]</scope>
    <source>
        <strain evidence="7 8">253</strain>
    </source>
</reference>
<comment type="catalytic activity">
    <reaction evidence="6">
        <text>a 2-methoxy-6-(all-trans-polyprenyl)benzene-1,4-diol + S-adenosyl-L-methionine = a 5-methoxy-2-methyl-3-(all-trans-polyprenyl)benzene-1,4-diol + S-adenosyl-L-homocysteine + H(+)</text>
        <dbReference type="Rhea" id="RHEA:28286"/>
        <dbReference type="Rhea" id="RHEA-COMP:10858"/>
        <dbReference type="Rhea" id="RHEA-COMP:10859"/>
        <dbReference type="ChEBI" id="CHEBI:15378"/>
        <dbReference type="ChEBI" id="CHEBI:57856"/>
        <dbReference type="ChEBI" id="CHEBI:59789"/>
        <dbReference type="ChEBI" id="CHEBI:84166"/>
        <dbReference type="ChEBI" id="CHEBI:84167"/>
        <dbReference type="EC" id="2.1.1.201"/>
    </reaction>
</comment>
<dbReference type="SMR" id="A0A0C6PB61"/>
<keyword evidence="4 6" id="KW-0831">Ubiquinone biosynthesis</keyword>